<dbReference type="CDD" id="cd08273">
    <property type="entry name" value="MDR8"/>
    <property type="match status" value="1"/>
</dbReference>
<dbReference type="EMBL" id="VFPP01000001">
    <property type="protein sequence ID" value="TQM77848.1"/>
    <property type="molecule type" value="Genomic_DNA"/>
</dbReference>
<feature type="domain" description="Enoyl reductase (ER)" evidence="1">
    <location>
        <begin position="16"/>
        <end position="343"/>
    </location>
</feature>
<dbReference type="SUPFAM" id="SSF50129">
    <property type="entry name" value="GroES-like"/>
    <property type="match status" value="1"/>
</dbReference>
<dbReference type="OrthoDB" id="2665481at2"/>
<dbReference type="Gene3D" id="3.90.180.10">
    <property type="entry name" value="Medium-chain alcohol dehydrogenases, catalytic domain"/>
    <property type="match status" value="1"/>
</dbReference>
<dbReference type="InterPro" id="IPR011032">
    <property type="entry name" value="GroES-like_sf"/>
</dbReference>
<dbReference type="SUPFAM" id="SSF51735">
    <property type="entry name" value="NAD(P)-binding Rossmann-fold domains"/>
    <property type="match status" value="1"/>
</dbReference>
<dbReference type="RefSeq" id="WP_141974677.1">
    <property type="nucleotide sequence ID" value="NZ_VFPP01000001.1"/>
</dbReference>
<dbReference type="PANTHER" id="PTHR43677:SF4">
    <property type="entry name" value="QUINONE OXIDOREDUCTASE-LIKE PROTEIN 2"/>
    <property type="match status" value="1"/>
</dbReference>
<dbReference type="AlphaFoldDB" id="A0A543J509"/>
<dbReference type="Pfam" id="PF13602">
    <property type="entry name" value="ADH_zinc_N_2"/>
    <property type="match status" value="1"/>
</dbReference>
<dbReference type="PANTHER" id="PTHR43677">
    <property type="entry name" value="SHORT-CHAIN DEHYDROGENASE/REDUCTASE"/>
    <property type="match status" value="1"/>
</dbReference>
<dbReference type="Gene3D" id="3.40.50.720">
    <property type="entry name" value="NAD(P)-binding Rossmann-like Domain"/>
    <property type="match status" value="1"/>
</dbReference>
<name>A0A543J509_9PSEU</name>
<evidence type="ECO:0000259" key="1">
    <source>
        <dbReference type="SMART" id="SM00829"/>
    </source>
</evidence>
<dbReference type="Pfam" id="PF08240">
    <property type="entry name" value="ADH_N"/>
    <property type="match status" value="1"/>
</dbReference>
<dbReference type="InterPro" id="IPR036291">
    <property type="entry name" value="NAD(P)-bd_dom_sf"/>
</dbReference>
<dbReference type="InterPro" id="IPR013154">
    <property type="entry name" value="ADH-like_N"/>
</dbReference>
<organism evidence="2 3">
    <name type="scientific">Saccharothrix saharensis</name>
    <dbReference type="NCBI Taxonomy" id="571190"/>
    <lineage>
        <taxon>Bacteria</taxon>
        <taxon>Bacillati</taxon>
        <taxon>Actinomycetota</taxon>
        <taxon>Actinomycetes</taxon>
        <taxon>Pseudonocardiales</taxon>
        <taxon>Pseudonocardiaceae</taxon>
        <taxon>Saccharothrix</taxon>
    </lineage>
</organism>
<dbReference type="Proteomes" id="UP000316628">
    <property type="component" value="Unassembled WGS sequence"/>
</dbReference>
<sequence length="346" mass="36757">MSRQSTERVVEVVLPGVVEPDGLVLRHRDRPVPARGQALVRVEASGVSFAEQQMRRAKYYDQPAFPFVPGYDLVGTVAEVGPDVDATLVGRRCAALTKVGGWASHALVDAADLVPVPDGVDPADAETFVVNGLTAWQMLHGIAEVCPGQTVLVHGANGGVGSTLVQLARLAGARVIGTASPRHHDAVRDLGATPVDYRSPDLAAEVRALAPNGVDAVFDHVGGPGIVDSYRLLAPRGTLVAYGTASTRDQRGSSRLPVLKLFARLLWWNALPNGRTTRFFNIWAGRRNAARFRARLTRDLGAVFALLADGSLRPQVAARVPLERVADAVRLAESGTVTGKVVLVAS</sequence>
<keyword evidence="3" id="KW-1185">Reference proteome</keyword>
<dbReference type="GO" id="GO:0016491">
    <property type="term" value="F:oxidoreductase activity"/>
    <property type="evidence" value="ECO:0007669"/>
    <property type="project" value="InterPro"/>
</dbReference>
<comment type="caution">
    <text evidence="2">The sequence shown here is derived from an EMBL/GenBank/DDBJ whole genome shotgun (WGS) entry which is preliminary data.</text>
</comment>
<evidence type="ECO:0000313" key="2">
    <source>
        <dbReference type="EMBL" id="TQM77848.1"/>
    </source>
</evidence>
<protein>
    <submittedName>
        <fullName evidence="2">NADPH:quinone reductase-like Zn-dependent oxidoreductase</fullName>
    </submittedName>
</protein>
<accession>A0A543J509</accession>
<evidence type="ECO:0000313" key="3">
    <source>
        <dbReference type="Proteomes" id="UP000316628"/>
    </source>
</evidence>
<proteinExistence type="predicted"/>
<dbReference type="InterPro" id="IPR051397">
    <property type="entry name" value="Zn-ADH-like_protein"/>
</dbReference>
<reference evidence="2 3" key="1">
    <citation type="submission" date="2019-06" db="EMBL/GenBank/DDBJ databases">
        <title>Sequencing the genomes of 1000 actinobacteria strains.</title>
        <authorList>
            <person name="Klenk H.-P."/>
        </authorList>
    </citation>
    <scope>NUCLEOTIDE SEQUENCE [LARGE SCALE GENOMIC DNA]</scope>
    <source>
        <strain evidence="2 3">DSM 45456</strain>
    </source>
</reference>
<gene>
    <name evidence="2" type="ORF">FHX81_0093</name>
</gene>
<dbReference type="SMART" id="SM00829">
    <property type="entry name" value="PKS_ER"/>
    <property type="match status" value="1"/>
</dbReference>
<dbReference type="InterPro" id="IPR020843">
    <property type="entry name" value="ER"/>
</dbReference>